<evidence type="ECO:0000313" key="10">
    <source>
        <dbReference type="Proteomes" id="UP000294682"/>
    </source>
</evidence>
<comment type="caution">
    <text evidence="9">The sequence shown here is derived from an EMBL/GenBank/DDBJ whole genome shotgun (WGS) entry which is preliminary data.</text>
</comment>
<evidence type="ECO:0000259" key="8">
    <source>
        <dbReference type="PROSITE" id="PS50928"/>
    </source>
</evidence>
<dbReference type="CDD" id="cd06261">
    <property type="entry name" value="TM_PBP2"/>
    <property type="match status" value="1"/>
</dbReference>
<feature type="domain" description="ABC transmembrane type-1" evidence="8">
    <location>
        <begin position="68"/>
        <end position="281"/>
    </location>
</feature>
<proteinExistence type="inferred from homology"/>
<feature type="transmembrane region" description="Helical" evidence="7">
    <location>
        <begin position="200"/>
        <end position="222"/>
    </location>
</feature>
<feature type="transmembrane region" description="Helical" evidence="7">
    <location>
        <begin position="67"/>
        <end position="94"/>
    </location>
</feature>
<dbReference type="Gene3D" id="1.10.3720.10">
    <property type="entry name" value="MetI-like"/>
    <property type="match status" value="1"/>
</dbReference>
<dbReference type="Proteomes" id="UP000294682">
    <property type="component" value="Unassembled WGS sequence"/>
</dbReference>
<dbReference type="GO" id="GO:0005886">
    <property type="term" value="C:plasma membrane"/>
    <property type="evidence" value="ECO:0007669"/>
    <property type="project" value="UniProtKB-SubCell"/>
</dbReference>
<evidence type="ECO:0000256" key="6">
    <source>
        <dbReference type="ARBA" id="ARBA00023136"/>
    </source>
</evidence>
<dbReference type="Pfam" id="PF00528">
    <property type="entry name" value="BPD_transp_1"/>
    <property type="match status" value="1"/>
</dbReference>
<feature type="transmembrane region" description="Helical" evidence="7">
    <location>
        <begin position="106"/>
        <end position="126"/>
    </location>
</feature>
<evidence type="ECO:0000313" key="9">
    <source>
        <dbReference type="EMBL" id="TCL42312.1"/>
    </source>
</evidence>
<dbReference type="AlphaFoldDB" id="A0A9X8Y7I4"/>
<evidence type="ECO:0000256" key="5">
    <source>
        <dbReference type="ARBA" id="ARBA00022989"/>
    </source>
</evidence>
<protein>
    <submittedName>
        <fullName evidence="9">Carbohydrate ABC transporter membrane protein 1 (CUT1 family)</fullName>
    </submittedName>
</protein>
<accession>A0A9X8Y7I4</accession>
<dbReference type="InterPro" id="IPR051393">
    <property type="entry name" value="ABC_transporter_permease"/>
</dbReference>
<evidence type="ECO:0000256" key="1">
    <source>
        <dbReference type="ARBA" id="ARBA00004651"/>
    </source>
</evidence>
<keyword evidence="4 7" id="KW-0812">Transmembrane</keyword>
<evidence type="ECO:0000256" key="3">
    <source>
        <dbReference type="ARBA" id="ARBA00022475"/>
    </source>
</evidence>
<sequence length="295" mass="33456">MSRTKDRKSKLLFLLPGLGYLVLLSIFPLFFSLYLVFCRWQAGSGGIQWVGLQNLIQLVKDERFHHALLMTLCYILLSVFFQMVLGTILALLLHGLRGRFSMVSRVLVSIPILLTPIGMAHIWRIMLDFNSGPVNYFLEALGLPRVMWLGSPLTAVFSIVMVDVWQWMPFVALYLYTALESQEMSVREAARVDGAGGWQMLHYIVLPLLSPYLSSILLLRLIDAIKIFDTIYILTSGGPGSATENITIYAYNAHFRTFNIGYMTAMGWVLVLLTNMVFMLVMRLMRRKGQSGKGE</sequence>
<gene>
    <name evidence="9" type="ORF">EDD78_11178</name>
</gene>
<name>A0A9X8Y7I4_9FIRM</name>
<evidence type="ECO:0000256" key="7">
    <source>
        <dbReference type="RuleBase" id="RU363032"/>
    </source>
</evidence>
<keyword evidence="10" id="KW-1185">Reference proteome</keyword>
<organism evidence="9 10">
    <name type="scientific">Harryflintia acetispora</name>
    <dbReference type="NCBI Taxonomy" id="1849041"/>
    <lineage>
        <taxon>Bacteria</taxon>
        <taxon>Bacillati</taxon>
        <taxon>Bacillota</taxon>
        <taxon>Clostridia</taxon>
        <taxon>Eubacteriales</taxon>
        <taxon>Oscillospiraceae</taxon>
        <taxon>Harryflintia</taxon>
    </lineage>
</organism>
<keyword evidence="2 7" id="KW-0813">Transport</keyword>
<dbReference type="PROSITE" id="PS50928">
    <property type="entry name" value="ABC_TM1"/>
    <property type="match status" value="1"/>
</dbReference>
<comment type="subcellular location">
    <subcellularLocation>
        <location evidence="1 7">Cell membrane</location>
        <topology evidence="1 7">Multi-pass membrane protein</topology>
    </subcellularLocation>
</comment>
<reference evidence="9 10" key="1">
    <citation type="submission" date="2019-03" db="EMBL/GenBank/DDBJ databases">
        <title>Genomic Encyclopedia of Type Strains, Phase IV (KMG-IV): sequencing the most valuable type-strain genomes for metagenomic binning, comparative biology and taxonomic classification.</title>
        <authorList>
            <person name="Goeker M."/>
        </authorList>
    </citation>
    <scope>NUCLEOTIDE SEQUENCE [LARGE SCALE GENOMIC DNA]</scope>
    <source>
        <strain evidence="9 10">DSM 100433</strain>
    </source>
</reference>
<dbReference type="InterPro" id="IPR000515">
    <property type="entry name" value="MetI-like"/>
</dbReference>
<evidence type="ECO:0000256" key="4">
    <source>
        <dbReference type="ARBA" id="ARBA00022692"/>
    </source>
</evidence>
<dbReference type="PANTHER" id="PTHR30193:SF37">
    <property type="entry name" value="INNER MEMBRANE ABC TRANSPORTER PERMEASE PROTEIN YCJO"/>
    <property type="match status" value="1"/>
</dbReference>
<dbReference type="PANTHER" id="PTHR30193">
    <property type="entry name" value="ABC TRANSPORTER PERMEASE PROTEIN"/>
    <property type="match status" value="1"/>
</dbReference>
<dbReference type="SUPFAM" id="SSF161098">
    <property type="entry name" value="MetI-like"/>
    <property type="match status" value="1"/>
</dbReference>
<feature type="transmembrane region" description="Helical" evidence="7">
    <location>
        <begin position="260"/>
        <end position="281"/>
    </location>
</feature>
<feature type="transmembrane region" description="Helical" evidence="7">
    <location>
        <begin position="12"/>
        <end position="37"/>
    </location>
</feature>
<feature type="transmembrane region" description="Helical" evidence="7">
    <location>
        <begin position="146"/>
        <end position="179"/>
    </location>
</feature>
<comment type="similarity">
    <text evidence="7">Belongs to the binding-protein-dependent transport system permease family.</text>
</comment>
<evidence type="ECO:0000256" key="2">
    <source>
        <dbReference type="ARBA" id="ARBA00022448"/>
    </source>
</evidence>
<keyword evidence="6 7" id="KW-0472">Membrane</keyword>
<dbReference type="EMBL" id="SLUK01000011">
    <property type="protein sequence ID" value="TCL42312.1"/>
    <property type="molecule type" value="Genomic_DNA"/>
</dbReference>
<keyword evidence="3" id="KW-1003">Cell membrane</keyword>
<dbReference type="InterPro" id="IPR035906">
    <property type="entry name" value="MetI-like_sf"/>
</dbReference>
<dbReference type="GO" id="GO:0055085">
    <property type="term" value="P:transmembrane transport"/>
    <property type="evidence" value="ECO:0007669"/>
    <property type="project" value="InterPro"/>
</dbReference>
<keyword evidence="5 7" id="KW-1133">Transmembrane helix</keyword>